<dbReference type="Proteomes" id="UP000236311">
    <property type="component" value="Unassembled WGS sequence"/>
</dbReference>
<dbReference type="SUPFAM" id="SSF52309">
    <property type="entry name" value="N-(deoxy)ribosyltransferase-like"/>
    <property type="match status" value="1"/>
</dbReference>
<dbReference type="AlphaFoldDB" id="A0A2K4ZFG3"/>
<dbReference type="Gene3D" id="3.40.50.10400">
    <property type="entry name" value="Hypothetical protein PA1492"/>
    <property type="match status" value="1"/>
</dbReference>
<dbReference type="EMBL" id="OFSM01000009">
    <property type="protein sequence ID" value="SOY29220.1"/>
    <property type="molecule type" value="Genomic_DNA"/>
</dbReference>
<dbReference type="RefSeq" id="WP_103239504.1">
    <property type="nucleotide sequence ID" value="NZ_JANJZD010000009.1"/>
</dbReference>
<sequence length="99" mass="11107">MRKKVFICSPFRGDMEGNVRKAAAYSRMAVEEGHLPIAPHLLFPQFLNEGIEEERRLGIAMGMELLKGCDEVWVFGEATEGMAAEIAYATEQGKEIIFK</sequence>
<protein>
    <recommendedName>
        <fullName evidence="1">DUF7768 domain-containing protein</fullName>
    </recommendedName>
</protein>
<dbReference type="Pfam" id="PF24963">
    <property type="entry name" value="DUF7768"/>
    <property type="match status" value="1"/>
</dbReference>
<reference evidence="2 3" key="1">
    <citation type="submission" date="2018-01" db="EMBL/GenBank/DDBJ databases">
        <authorList>
            <person name="Gaut B.S."/>
            <person name="Morton B.R."/>
            <person name="Clegg M.T."/>
            <person name="Duvall M.R."/>
        </authorList>
    </citation>
    <scope>NUCLEOTIDE SEQUENCE [LARGE SCALE GENOMIC DNA]</scope>
    <source>
        <strain evidence="2">GP69</strain>
    </source>
</reference>
<evidence type="ECO:0000313" key="3">
    <source>
        <dbReference type="Proteomes" id="UP000236311"/>
    </source>
</evidence>
<evidence type="ECO:0000313" key="2">
    <source>
        <dbReference type="EMBL" id="SOY29220.1"/>
    </source>
</evidence>
<gene>
    <name evidence="2" type="ORF">AMURIS_01935</name>
</gene>
<evidence type="ECO:0000259" key="1">
    <source>
        <dbReference type="Pfam" id="PF24963"/>
    </source>
</evidence>
<accession>A0A2K4ZFG3</accession>
<name>A0A2K4ZFG3_9FIRM</name>
<dbReference type="OrthoDB" id="9807423at2"/>
<proteinExistence type="predicted"/>
<dbReference type="InterPro" id="IPR056670">
    <property type="entry name" value="DUF7768"/>
</dbReference>
<organism evidence="2 3">
    <name type="scientific">Acetatifactor muris</name>
    <dbReference type="NCBI Taxonomy" id="879566"/>
    <lineage>
        <taxon>Bacteria</taxon>
        <taxon>Bacillati</taxon>
        <taxon>Bacillota</taxon>
        <taxon>Clostridia</taxon>
        <taxon>Lachnospirales</taxon>
        <taxon>Lachnospiraceae</taxon>
        <taxon>Acetatifactor</taxon>
    </lineage>
</organism>
<feature type="domain" description="DUF7768" evidence="1">
    <location>
        <begin position="3"/>
        <end position="97"/>
    </location>
</feature>
<keyword evidence="3" id="KW-1185">Reference proteome</keyword>